<keyword evidence="2" id="KW-0496">Mitochondrion</keyword>
<reference evidence="2" key="1">
    <citation type="submission" date="2015-02" db="EMBL/GenBank/DDBJ databases">
        <authorList>
            <person name="Chooi Y.-H."/>
        </authorList>
    </citation>
    <scope>NUCLEOTIDE SEQUENCE</scope>
</reference>
<organism evidence="2">
    <name type="scientific">Fusarium mangiferae</name>
    <name type="common">Mango malformation disease fungus</name>
    <dbReference type="NCBI Taxonomy" id="192010"/>
    <lineage>
        <taxon>Eukaryota</taxon>
        <taxon>Fungi</taxon>
        <taxon>Dikarya</taxon>
        <taxon>Ascomycota</taxon>
        <taxon>Pezizomycotina</taxon>
        <taxon>Sordariomycetes</taxon>
        <taxon>Hypocreomycetidae</taxon>
        <taxon>Hypocreales</taxon>
        <taxon>Nectriaceae</taxon>
        <taxon>Fusarium</taxon>
        <taxon>Fusarium fujikuroi species complex</taxon>
    </lineage>
</organism>
<proteinExistence type="predicted"/>
<sequence>MRHMYIGGHSKLFEWSLFKELDVLLSSLITIPLLGTIVVASIGSYKKNSELYTKTIALTSSIINLIISLVMFILFNNSSSQFQYVQEHYNVQLFDIYLGVDGI</sequence>
<gene>
    <name evidence="2" type="primary">orf103</name>
</gene>
<dbReference type="GO" id="GO:0042773">
    <property type="term" value="P:ATP synthesis coupled electron transport"/>
    <property type="evidence" value="ECO:0007669"/>
    <property type="project" value="InterPro"/>
</dbReference>
<feature type="transmembrane region" description="Helical" evidence="1">
    <location>
        <begin position="21"/>
        <end position="43"/>
    </location>
</feature>
<protein>
    <submittedName>
        <fullName evidence="2">Uncharacterized protein</fullName>
    </submittedName>
</protein>
<dbReference type="AlphaFoldDB" id="A0A0U2DAK5"/>
<dbReference type="PANTHER" id="PTHR43507">
    <property type="entry name" value="NADH-UBIQUINONE OXIDOREDUCTASE CHAIN 4"/>
    <property type="match status" value="1"/>
</dbReference>
<keyword evidence="1" id="KW-0472">Membrane</keyword>
<dbReference type="EMBL" id="KP742838">
    <property type="protein sequence ID" value="AKM98045.1"/>
    <property type="molecule type" value="Genomic_DNA"/>
</dbReference>
<dbReference type="GO" id="GO:0008137">
    <property type="term" value="F:NADH dehydrogenase (ubiquinone) activity"/>
    <property type="evidence" value="ECO:0007669"/>
    <property type="project" value="InterPro"/>
</dbReference>
<feature type="transmembrane region" description="Helical" evidence="1">
    <location>
        <begin position="55"/>
        <end position="75"/>
    </location>
</feature>
<dbReference type="GO" id="GO:0048039">
    <property type="term" value="F:ubiquinone binding"/>
    <property type="evidence" value="ECO:0007669"/>
    <property type="project" value="TreeGrafter"/>
</dbReference>
<dbReference type="RefSeq" id="YP_009228320.1">
    <property type="nucleotide sequence ID" value="NC_029194.1"/>
</dbReference>
<dbReference type="PANTHER" id="PTHR43507:SF1">
    <property type="entry name" value="NADH-UBIQUINONE OXIDOREDUCTASE CHAIN 4"/>
    <property type="match status" value="1"/>
</dbReference>
<keyword evidence="1" id="KW-1133">Transmembrane helix</keyword>
<dbReference type="GO" id="GO:0003954">
    <property type="term" value="F:NADH dehydrogenase activity"/>
    <property type="evidence" value="ECO:0007669"/>
    <property type="project" value="TreeGrafter"/>
</dbReference>
<name>A0A0U2DAK5_FUSMA</name>
<dbReference type="InterPro" id="IPR003918">
    <property type="entry name" value="NADH_UbQ_OxRdtase"/>
</dbReference>
<keyword evidence="1" id="KW-0812">Transmembrane</keyword>
<evidence type="ECO:0000256" key="1">
    <source>
        <dbReference type="SAM" id="Phobius"/>
    </source>
</evidence>
<accession>A0A0U2DAK5</accession>
<dbReference type="GeneID" id="26836101"/>
<evidence type="ECO:0000313" key="2">
    <source>
        <dbReference type="EMBL" id="AKM98045.1"/>
    </source>
</evidence>
<dbReference type="GO" id="GO:0015990">
    <property type="term" value="P:electron transport coupled proton transport"/>
    <property type="evidence" value="ECO:0007669"/>
    <property type="project" value="TreeGrafter"/>
</dbReference>
<geneLocation type="mitochondrion" evidence="2"/>